<dbReference type="Pfam" id="PF00027">
    <property type="entry name" value="cNMP_binding"/>
    <property type="match status" value="1"/>
</dbReference>
<dbReference type="InterPro" id="IPR018490">
    <property type="entry name" value="cNMP-bd_dom_sf"/>
</dbReference>
<comment type="caution">
    <text evidence="2">The sequence shown here is derived from an EMBL/GenBank/DDBJ whole genome shotgun (WGS) entry which is preliminary data.</text>
</comment>
<evidence type="ECO:0000259" key="1">
    <source>
        <dbReference type="PROSITE" id="PS50042"/>
    </source>
</evidence>
<evidence type="ECO:0000313" key="3">
    <source>
        <dbReference type="Proteomes" id="UP000783796"/>
    </source>
</evidence>
<reference evidence="2" key="2">
    <citation type="submission" date="2021-04" db="EMBL/GenBank/DDBJ databases">
        <authorList>
            <person name="Gilroy R."/>
        </authorList>
    </citation>
    <scope>NUCLEOTIDE SEQUENCE</scope>
    <source>
        <strain evidence="2">G4-2901</strain>
    </source>
</reference>
<dbReference type="InterPro" id="IPR000595">
    <property type="entry name" value="cNMP-bd_dom"/>
</dbReference>
<dbReference type="Proteomes" id="UP000783796">
    <property type="component" value="Unassembled WGS sequence"/>
</dbReference>
<dbReference type="SUPFAM" id="SSF51206">
    <property type="entry name" value="cAMP-binding domain-like"/>
    <property type="match status" value="1"/>
</dbReference>
<dbReference type="AlphaFoldDB" id="A0A948TCY3"/>
<gene>
    <name evidence="2" type="ORF">H9777_10250</name>
</gene>
<feature type="domain" description="Cyclic nucleotide-binding" evidence="1">
    <location>
        <begin position="28"/>
        <end position="129"/>
    </location>
</feature>
<protein>
    <submittedName>
        <fullName evidence="2">Crp/Fnr family transcriptional regulator</fullName>
    </submittedName>
</protein>
<reference evidence="2" key="1">
    <citation type="journal article" date="2021" name="PeerJ">
        <title>Extensive microbial diversity within the chicken gut microbiome revealed by metagenomics and culture.</title>
        <authorList>
            <person name="Gilroy R."/>
            <person name="Ravi A."/>
            <person name="Getino M."/>
            <person name="Pursley I."/>
            <person name="Horton D.L."/>
            <person name="Alikhan N.F."/>
            <person name="Baker D."/>
            <person name="Gharbi K."/>
            <person name="Hall N."/>
            <person name="Watson M."/>
            <person name="Adriaenssens E.M."/>
            <person name="Foster-Nyarko E."/>
            <person name="Jarju S."/>
            <person name="Secka A."/>
            <person name="Antonio M."/>
            <person name="Oren A."/>
            <person name="Chaudhuri R.R."/>
            <person name="La Ragione R."/>
            <person name="Hildebrand F."/>
            <person name="Pallen M.J."/>
        </authorList>
    </citation>
    <scope>NUCLEOTIDE SEQUENCE</scope>
    <source>
        <strain evidence="2">G4-2901</strain>
    </source>
</reference>
<evidence type="ECO:0000313" key="2">
    <source>
        <dbReference type="EMBL" id="MBU3838668.1"/>
    </source>
</evidence>
<dbReference type="EMBL" id="JAHLFW010000085">
    <property type="protein sequence ID" value="MBU3838668.1"/>
    <property type="molecule type" value="Genomic_DNA"/>
</dbReference>
<accession>A0A948TCY3</accession>
<dbReference type="Gene3D" id="2.60.120.10">
    <property type="entry name" value="Jelly Rolls"/>
    <property type="match status" value="1"/>
</dbReference>
<dbReference type="CDD" id="cd00038">
    <property type="entry name" value="CAP_ED"/>
    <property type="match status" value="1"/>
</dbReference>
<name>A0A948TCY3_9BACT</name>
<sequence>MGNFNSFIDKLDMDFWHEICTKNGKLCHYKKGEFFVQQGDVIRYMGIVKEGYFKYVVTDSKGDEHITGLALPGEFAGDYLSTIYKTPCMTSLVAATNVEVLACNCEVLNKVFNENRELHQQLSDLLFHDVYKRYLDMHSLSPKERYIALLKRCPDILQNISIKEIASFLNVTPTYLSRIRKEITFENK</sequence>
<proteinExistence type="predicted"/>
<dbReference type="InterPro" id="IPR014710">
    <property type="entry name" value="RmlC-like_jellyroll"/>
</dbReference>
<dbReference type="PROSITE" id="PS50042">
    <property type="entry name" value="CNMP_BINDING_3"/>
    <property type="match status" value="1"/>
</dbReference>
<organism evidence="2 3">
    <name type="scientific">Candidatus Phocaeicola faecigallinarum</name>
    <dbReference type="NCBI Taxonomy" id="2838732"/>
    <lineage>
        <taxon>Bacteria</taxon>
        <taxon>Pseudomonadati</taxon>
        <taxon>Bacteroidota</taxon>
        <taxon>Bacteroidia</taxon>
        <taxon>Bacteroidales</taxon>
        <taxon>Bacteroidaceae</taxon>
        <taxon>Phocaeicola</taxon>
    </lineage>
</organism>